<dbReference type="Gene3D" id="3.40.50.300">
    <property type="entry name" value="P-loop containing nucleotide triphosphate hydrolases"/>
    <property type="match status" value="1"/>
</dbReference>
<evidence type="ECO:0000313" key="2">
    <source>
        <dbReference type="Proteomes" id="UP001549145"/>
    </source>
</evidence>
<dbReference type="InterPro" id="IPR027417">
    <property type="entry name" value="P-loop_NTPase"/>
</dbReference>
<keyword evidence="2" id="KW-1185">Reference proteome</keyword>
<dbReference type="Proteomes" id="UP001549145">
    <property type="component" value="Unassembled WGS sequence"/>
</dbReference>
<sequence>MSVKFTDLIQFPVLIFGLVGPIGVDLEYAQSSLSDELKSFNYTAETITITSIMDELQSNEKIAEADFFKIYHSKIDYANDIRKTYEANDILAALAISAIRKIHSKIEASAKDEGGQAKHGSAYIIRQLKTPDEIKLLRSVYGRQFIQVSVHGSPFKREDYLTTKAKIRSKGTLTEKVARGGGKSTHRAGPQRGSGLWTEYQQRFPFRRCVH</sequence>
<gene>
    <name evidence="1" type="ORF">ABID43_004163</name>
</gene>
<comment type="caution">
    <text evidence="1">The sequence shown here is derived from an EMBL/GenBank/DDBJ whole genome shotgun (WGS) entry which is preliminary data.</text>
</comment>
<dbReference type="RefSeq" id="WP_238279631.1">
    <property type="nucleotide sequence ID" value="NZ_BPQL01000062.1"/>
</dbReference>
<proteinExistence type="predicted"/>
<name>A0ABV2L9T6_9HYPH</name>
<accession>A0ABV2L9T6</accession>
<dbReference type="EMBL" id="JBEPMM010000016">
    <property type="protein sequence ID" value="MET3694601.1"/>
    <property type="molecule type" value="Genomic_DNA"/>
</dbReference>
<evidence type="ECO:0000313" key="1">
    <source>
        <dbReference type="EMBL" id="MET3694601.1"/>
    </source>
</evidence>
<reference evidence="1 2" key="1">
    <citation type="submission" date="2024-06" db="EMBL/GenBank/DDBJ databases">
        <title>Genomic Encyclopedia of Type Strains, Phase IV (KMG-IV): sequencing the most valuable type-strain genomes for metagenomic binning, comparative biology and taxonomic classification.</title>
        <authorList>
            <person name="Goeker M."/>
        </authorList>
    </citation>
    <scope>NUCLEOTIDE SEQUENCE [LARGE SCALE GENOMIC DNA]</scope>
    <source>
        <strain evidence="1 2">DSM 21331</strain>
    </source>
</reference>
<organism evidence="1 2">
    <name type="scientific">Methylobacterium goesingense</name>
    <dbReference type="NCBI Taxonomy" id="243690"/>
    <lineage>
        <taxon>Bacteria</taxon>
        <taxon>Pseudomonadati</taxon>
        <taxon>Pseudomonadota</taxon>
        <taxon>Alphaproteobacteria</taxon>
        <taxon>Hyphomicrobiales</taxon>
        <taxon>Methylobacteriaceae</taxon>
        <taxon>Methylobacterium</taxon>
    </lineage>
</organism>
<protein>
    <submittedName>
        <fullName evidence="1">Uncharacterized protein</fullName>
    </submittedName>
</protein>